<dbReference type="InterPro" id="IPR027417">
    <property type="entry name" value="P-loop_NTPase"/>
</dbReference>
<dbReference type="EMBL" id="MU827779">
    <property type="protein sequence ID" value="KAJ7339613.1"/>
    <property type="molecule type" value="Genomic_DNA"/>
</dbReference>
<dbReference type="SUPFAM" id="SSF52540">
    <property type="entry name" value="P-loop containing nucleoside triphosphate hydrolases"/>
    <property type="match status" value="1"/>
</dbReference>
<gene>
    <name evidence="3" type="ORF">OS493_006017</name>
</gene>
<evidence type="ECO:0000313" key="3">
    <source>
        <dbReference type="EMBL" id="KAJ7339613.1"/>
    </source>
</evidence>
<evidence type="ECO:0000259" key="2">
    <source>
        <dbReference type="Pfam" id="PF00176"/>
    </source>
</evidence>
<dbReference type="Gene3D" id="3.40.50.10810">
    <property type="entry name" value="Tandem AAA-ATPase domain"/>
    <property type="match status" value="1"/>
</dbReference>
<dbReference type="InterPro" id="IPR000330">
    <property type="entry name" value="SNF2_N"/>
</dbReference>
<keyword evidence="4" id="KW-1185">Reference proteome</keyword>
<protein>
    <recommendedName>
        <fullName evidence="2">SNF2 N-terminal domain-containing protein</fullName>
    </recommendedName>
</protein>
<feature type="compositionally biased region" description="Polar residues" evidence="1">
    <location>
        <begin position="238"/>
        <end position="252"/>
    </location>
</feature>
<feature type="region of interest" description="Disordered" evidence="1">
    <location>
        <begin position="13"/>
        <end position="40"/>
    </location>
</feature>
<feature type="domain" description="SNF2 N-terminal" evidence="2">
    <location>
        <begin position="159"/>
        <end position="228"/>
    </location>
</feature>
<evidence type="ECO:0000256" key="1">
    <source>
        <dbReference type="SAM" id="MobiDB-lite"/>
    </source>
</evidence>
<evidence type="ECO:0000313" key="4">
    <source>
        <dbReference type="Proteomes" id="UP001163046"/>
    </source>
</evidence>
<dbReference type="GO" id="GO:0005524">
    <property type="term" value="F:ATP binding"/>
    <property type="evidence" value="ECO:0007669"/>
    <property type="project" value="InterPro"/>
</dbReference>
<accession>A0A9W9YFQ0</accession>
<sequence length="309" mass="33130">MFAMIPAALKSSDPEVPVAAPNDGTTSENNTQTPANPCTENSASVVVSTADSVPNIPAIFPGFTPCSKCNSILVCSCAGPSSIGVVPTTCQAACQGVCTCDGMQVDQVGGLNPLQDVKPQIFPAVPLNLLDQLFDGLVEYDKVAKAEQPETITTRLFPYQLQALNWMITRENNTDLAPFWKQVNKRTWFNKGTNMSTDRKPNSPKGGILADDMGLGKTLVVITLIMANHLNGQPMFSKKSSTNKRGASTSGQDGDCKPEPPEKMPRKDSNDGGDDGDVVMEIKDAVKTVTIKKRKDVVDKRKGGQTVRL</sequence>
<dbReference type="AlphaFoldDB" id="A0A9W9YFQ0"/>
<feature type="compositionally biased region" description="Polar residues" evidence="1">
    <location>
        <begin position="23"/>
        <end position="40"/>
    </location>
</feature>
<comment type="caution">
    <text evidence="3">The sequence shown here is derived from an EMBL/GenBank/DDBJ whole genome shotgun (WGS) entry which is preliminary data.</text>
</comment>
<dbReference type="Proteomes" id="UP001163046">
    <property type="component" value="Unassembled WGS sequence"/>
</dbReference>
<dbReference type="PANTHER" id="PTHR45865:SF1">
    <property type="entry name" value="E3 UBIQUITIN-PROTEIN LIGASE SHPRH"/>
    <property type="match status" value="1"/>
</dbReference>
<dbReference type="PANTHER" id="PTHR45865">
    <property type="entry name" value="E3 UBIQUITIN-PROTEIN LIGASE SHPRH FAMILY MEMBER"/>
    <property type="match status" value="1"/>
</dbReference>
<reference evidence="3" key="1">
    <citation type="submission" date="2023-01" db="EMBL/GenBank/DDBJ databases">
        <title>Genome assembly of the deep-sea coral Lophelia pertusa.</title>
        <authorList>
            <person name="Herrera S."/>
            <person name="Cordes E."/>
        </authorList>
    </citation>
    <scope>NUCLEOTIDE SEQUENCE</scope>
    <source>
        <strain evidence="3">USNM1676648</strain>
        <tissue evidence="3">Polyp</tissue>
    </source>
</reference>
<proteinExistence type="predicted"/>
<dbReference type="Pfam" id="PF00176">
    <property type="entry name" value="SNF2-rel_dom"/>
    <property type="match status" value="1"/>
</dbReference>
<dbReference type="InterPro" id="IPR038718">
    <property type="entry name" value="SNF2-like_sf"/>
</dbReference>
<organism evidence="3 4">
    <name type="scientific">Desmophyllum pertusum</name>
    <dbReference type="NCBI Taxonomy" id="174260"/>
    <lineage>
        <taxon>Eukaryota</taxon>
        <taxon>Metazoa</taxon>
        <taxon>Cnidaria</taxon>
        <taxon>Anthozoa</taxon>
        <taxon>Hexacorallia</taxon>
        <taxon>Scleractinia</taxon>
        <taxon>Caryophylliina</taxon>
        <taxon>Caryophylliidae</taxon>
        <taxon>Desmophyllum</taxon>
    </lineage>
</organism>
<feature type="compositionally biased region" description="Basic and acidic residues" evidence="1">
    <location>
        <begin position="254"/>
        <end position="270"/>
    </location>
</feature>
<feature type="region of interest" description="Disordered" evidence="1">
    <location>
        <begin position="233"/>
        <end position="281"/>
    </location>
</feature>
<dbReference type="OrthoDB" id="423559at2759"/>
<dbReference type="InterPro" id="IPR052583">
    <property type="entry name" value="ATP-helicase/E3_Ub-Ligase"/>
</dbReference>
<name>A0A9W9YFQ0_9CNID</name>